<reference evidence="7" key="1">
    <citation type="submission" date="2025-08" db="UniProtKB">
        <authorList>
            <consortium name="RefSeq"/>
        </authorList>
    </citation>
    <scope>IDENTIFICATION</scope>
</reference>
<dbReference type="InterPro" id="IPR050652">
    <property type="entry name" value="AN1_A20_ZnFinger"/>
</dbReference>
<dbReference type="OrthoDB" id="428577at2759"/>
<evidence type="ECO:0000313" key="7">
    <source>
        <dbReference type="RefSeq" id="XP_016483143.1"/>
    </source>
</evidence>
<dbReference type="KEGG" id="nta:107803864"/>
<sequence length="99" mass="10864">MKSSKETGYQAPEGPILCINNCGFFGQSSDVKPKEGPTRCTTCRKHVGLTRFNCKCGNLLCAAHRYSDKHDYPYDCKNAGRDAIAKAVPAVVVEKPKKI</sequence>
<proteinExistence type="predicted"/>
<evidence type="ECO:0000259" key="6">
    <source>
        <dbReference type="PROSITE" id="PS51039"/>
    </source>
</evidence>
<evidence type="ECO:0000256" key="4">
    <source>
        <dbReference type="ARBA" id="ARBA00022833"/>
    </source>
</evidence>
<dbReference type="PROSITE" id="PS51039">
    <property type="entry name" value="ZF_AN1"/>
    <property type="match status" value="1"/>
</dbReference>
<accession>A0A1S4B2X7</accession>
<dbReference type="OMA" id="YDCKNAG"/>
<evidence type="ECO:0000256" key="2">
    <source>
        <dbReference type="ARBA" id="ARBA00022723"/>
    </source>
</evidence>
<dbReference type="InterPro" id="IPR000058">
    <property type="entry name" value="Znf_AN1"/>
</dbReference>
<dbReference type="STRING" id="4097.A0A1S4B2X7"/>
<keyword evidence="3 5" id="KW-0863">Zinc-finger</keyword>
<feature type="domain" description="AN1-type" evidence="6">
    <location>
        <begin position="34"/>
        <end position="80"/>
    </location>
</feature>
<dbReference type="SMART" id="SM00154">
    <property type="entry name" value="ZnF_AN1"/>
    <property type="match status" value="1"/>
</dbReference>
<dbReference type="Gene3D" id="4.10.1110.10">
    <property type="entry name" value="AN1-like Zinc finger"/>
    <property type="match status" value="1"/>
</dbReference>
<gene>
    <name evidence="7" type="primary">LOC107803864</name>
</gene>
<protein>
    <submittedName>
        <fullName evidence="7">Zinc finger A20 and AN1 domain-containing stress-associated protein 8-like</fullName>
    </submittedName>
</protein>
<dbReference type="InterPro" id="IPR035896">
    <property type="entry name" value="AN1-like_Znf"/>
</dbReference>
<dbReference type="PANTHER" id="PTHR10634">
    <property type="entry name" value="AN1-TYPE ZINC FINGER PROTEIN"/>
    <property type="match status" value="1"/>
</dbReference>
<dbReference type="RefSeq" id="XP_016483143.1">
    <property type="nucleotide sequence ID" value="XM_016627657.1"/>
</dbReference>
<evidence type="ECO:0000256" key="1">
    <source>
        <dbReference type="ARBA" id="ARBA00003732"/>
    </source>
</evidence>
<keyword evidence="2" id="KW-0479">Metal-binding</keyword>
<dbReference type="PANTHER" id="PTHR10634:SF104">
    <property type="entry name" value="ZINC FINGER A20 AND AN1 DOMAIN-CONTAINING STRESS-ASSOCIATED PROTEIN 2"/>
    <property type="match status" value="1"/>
</dbReference>
<evidence type="ECO:0000256" key="5">
    <source>
        <dbReference type="PROSITE-ProRule" id="PRU00449"/>
    </source>
</evidence>
<name>A0A1S4B2X7_TOBAC</name>
<evidence type="ECO:0000256" key="3">
    <source>
        <dbReference type="ARBA" id="ARBA00022771"/>
    </source>
</evidence>
<comment type="function">
    <text evidence="1">May be involved in environmental stress response.</text>
</comment>
<organism evidence="7">
    <name type="scientific">Nicotiana tabacum</name>
    <name type="common">Common tobacco</name>
    <dbReference type="NCBI Taxonomy" id="4097"/>
    <lineage>
        <taxon>Eukaryota</taxon>
        <taxon>Viridiplantae</taxon>
        <taxon>Streptophyta</taxon>
        <taxon>Embryophyta</taxon>
        <taxon>Tracheophyta</taxon>
        <taxon>Spermatophyta</taxon>
        <taxon>Magnoliopsida</taxon>
        <taxon>eudicotyledons</taxon>
        <taxon>Gunneridae</taxon>
        <taxon>Pentapetalae</taxon>
        <taxon>asterids</taxon>
        <taxon>lamiids</taxon>
        <taxon>Solanales</taxon>
        <taxon>Solanaceae</taxon>
        <taxon>Nicotianoideae</taxon>
        <taxon>Nicotianeae</taxon>
        <taxon>Nicotiana</taxon>
    </lineage>
</organism>
<dbReference type="AlphaFoldDB" id="A0A1S4B2X7"/>
<dbReference type="PaxDb" id="4097-A0A1S4B2X7"/>
<keyword evidence="4" id="KW-0862">Zinc</keyword>
<dbReference type="GO" id="GO:0008270">
    <property type="term" value="F:zinc ion binding"/>
    <property type="evidence" value="ECO:0007669"/>
    <property type="project" value="UniProtKB-KW"/>
</dbReference>
<dbReference type="SUPFAM" id="SSF118310">
    <property type="entry name" value="AN1-like Zinc finger"/>
    <property type="match status" value="1"/>
</dbReference>